<dbReference type="EMBL" id="JADOBI010000005">
    <property type="protein sequence ID" value="MBF7980489.1"/>
    <property type="molecule type" value="Genomic_DNA"/>
</dbReference>
<name>A0ABS0EB33_9GAMM</name>
<proteinExistence type="predicted"/>
<comment type="caution">
    <text evidence="1">The sequence shown here is derived from an EMBL/GenBank/DDBJ whole genome shotgun (WGS) entry which is preliminary data.</text>
</comment>
<gene>
    <name evidence="1" type="ORF">IV433_13835</name>
</gene>
<organism evidence="1 2">
    <name type="scientific">Rahnella laticis</name>
    <dbReference type="NCBI Taxonomy" id="2787622"/>
    <lineage>
        <taxon>Bacteria</taxon>
        <taxon>Pseudomonadati</taxon>
        <taxon>Pseudomonadota</taxon>
        <taxon>Gammaproteobacteria</taxon>
        <taxon>Enterobacterales</taxon>
        <taxon>Yersiniaceae</taxon>
        <taxon>Rahnella</taxon>
    </lineage>
</organism>
<dbReference type="Proteomes" id="UP000636811">
    <property type="component" value="Unassembled WGS sequence"/>
</dbReference>
<dbReference type="Pfam" id="PF06891">
    <property type="entry name" value="P2_Phage_GpR"/>
    <property type="match status" value="1"/>
</dbReference>
<dbReference type="RefSeq" id="WP_195814390.1">
    <property type="nucleotide sequence ID" value="NZ_JADOBI010000005.1"/>
</dbReference>
<accession>A0ABS0EB33</accession>
<sequence length="155" mass="17716">MLKPAQLRKALTDAVPVLQTSPDTLRMFVDNGRIVSMLASSLSFEYQYQTELLITNFAQDCDLIIVPILAWLRENQPDIMATPEKQQTGFKFKADMLDDGSYDIAIDVQLTERVIVKQIDSGLHVEHFPEPPLPEPVERPRELYLHGVLVSQWHE</sequence>
<evidence type="ECO:0000313" key="2">
    <source>
        <dbReference type="Proteomes" id="UP000636811"/>
    </source>
</evidence>
<protein>
    <submittedName>
        <fullName evidence="1">Phage tail protein</fullName>
    </submittedName>
</protein>
<keyword evidence="2" id="KW-1185">Reference proteome</keyword>
<evidence type="ECO:0000313" key="1">
    <source>
        <dbReference type="EMBL" id="MBF7980489.1"/>
    </source>
</evidence>
<reference evidence="1 2" key="1">
    <citation type="submission" date="2020-11" db="EMBL/GenBank/DDBJ databases">
        <title>Taxonomic investigation of Rahnella strains.</title>
        <authorList>
            <person name="Lee S.D."/>
        </authorList>
    </citation>
    <scope>NUCLEOTIDE SEQUENCE [LARGE SCALE GENOMIC DNA]</scope>
    <source>
        <strain evidence="1 2">SAP-17</strain>
    </source>
</reference>
<dbReference type="InterPro" id="IPR009678">
    <property type="entry name" value="Phage_tail_completion_R"/>
</dbReference>